<dbReference type="InterPro" id="IPR013249">
    <property type="entry name" value="RNA_pol_sigma70_r4_t2"/>
</dbReference>
<dbReference type="CDD" id="cd06171">
    <property type="entry name" value="Sigma70_r4"/>
    <property type="match status" value="1"/>
</dbReference>
<dbReference type="NCBIfam" id="NF005385">
    <property type="entry name" value="PRK06930.1"/>
    <property type="match status" value="1"/>
</dbReference>
<dbReference type="SUPFAM" id="SSF88659">
    <property type="entry name" value="Sigma3 and sigma4 domains of RNA polymerase sigma factors"/>
    <property type="match status" value="1"/>
</dbReference>
<sequence length="178" mass="20284">MGLRIKNMQDINIVDLGAATSLNYHKSLNIARRLYAKADADDKKVISGMISDCEYVEEWLNTGRRPGNKRGAERMAAYQRERPVDPLRMQAYVQRNHAGSPANLSEWQLFQIEDALSTLSPRERECYTMAHGQCFSRSQIAEFLDITRDSVTEYVERAQKKVAQAVSESLFLSPNCHL</sequence>
<reference evidence="2 3" key="1">
    <citation type="submission" date="2018-06" db="EMBL/GenBank/DDBJ databases">
        <authorList>
            <consortium name="Pathogen Informatics"/>
            <person name="Doyle S."/>
        </authorList>
    </citation>
    <scope>NUCLEOTIDE SEQUENCE [LARGE SCALE GENOMIC DNA]</scope>
    <source>
        <strain evidence="2 3">NCTC10343</strain>
    </source>
</reference>
<protein>
    <submittedName>
        <fullName evidence="2">ECF subfamily RNA polymerase sigma-24 subunit</fullName>
    </submittedName>
</protein>
<evidence type="ECO:0000313" key="2">
    <source>
        <dbReference type="EMBL" id="SUA68207.1"/>
    </source>
</evidence>
<dbReference type="GO" id="GO:0016987">
    <property type="term" value="F:sigma factor activity"/>
    <property type="evidence" value="ECO:0007669"/>
    <property type="project" value="InterPro"/>
</dbReference>
<dbReference type="RefSeq" id="WP_019686662.1">
    <property type="nucleotide sequence ID" value="NZ_CP036496.1"/>
</dbReference>
<dbReference type="InterPro" id="IPR036388">
    <property type="entry name" value="WH-like_DNA-bd_sf"/>
</dbReference>
<evidence type="ECO:0000313" key="3">
    <source>
        <dbReference type="Proteomes" id="UP000254400"/>
    </source>
</evidence>
<dbReference type="InterPro" id="IPR013324">
    <property type="entry name" value="RNA_pol_sigma_r3/r4-like"/>
</dbReference>
<name>A0A378XX56_PAEPO</name>
<feature type="domain" description="RNA polymerase sigma factor 70 region 4 type 2" evidence="1">
    <location>
        <begin position="110"/>
        <end position="161"/>
    </location>
</feature>
<gene>
    <name evidence="2" type="ORF">NCTC10343_01564</name>
</gene>
<dbReference type="Gene3D" id="1.10.10.10">
    <property type="entry name" value="Winged helix-like DNA-binding domain superfamily/Winged helix DNA-binding domain"/>
    <property type="match status" value="1"/>
</dbReference>
<dbReference type="GO" id="GO:0003677">
    <property type="term" value="F:DNA binding"/>
    <property type="evidence" value="ECO:0007669"/>
    <property type="project" value="InterPro"/>
</dbReference>
<dbReference type="AlphaFoldDB" id="A0A378XX56"/>
<dbReference type="Pfam" id="PF08281">
    <property type="entry name" value="Sigma70_r4_2"/>
    <property type="match status" value="1"/>
</dbReference>
<dbReference type="Proteomes" id="UP000254400">
    <property type="component" value="Unassembled WGS sequence"/>
</dbReference>
<dbReference type="GO" id="GO:0006352">
    <property type="term" value="P:DNA-templated transcription initiation"/>
    <property type="evidence" value="ECO:0007669"/>
    <property type="project" value="InterPro"/>
</dbReference>
<proteinExistence type="predicted"/>
<dbReference type="GeneID" id="93350351"/>
<accession>A0A378XX56</accession>
<organism evidence="2 3">
    <name type="scientific">Paenibacillus polymyxa</name>
    <name type="common">Bacillus polymyxa</name>
    <dbReference type="NCBI Taxonomy" id="1406"/>
    <lineage>
        <taxon>Bacteria</taxon>
        <taxon>Bacillati</taxon>
        <taxon>Bacillota</taxon>
        <taxon>Bacilli</taxon>
        <taxon>Bacillales</taxon>
        <taxon>Paenibacillaceae</taxon>
        <taxon>Paenibacillus</taxon>
    </lineage>
</organism>
<evidence type="ECO:0000259" key="1">
    <source>
        <dbReference type="Pfam" id="PF08281"/>
    </source>
</evidence>
<dbReference type="EMBL" id="UGSC01000001">
    <property type="protein sequence ID" value="SUA68207.1"/>
    <property type="molecule type" value="Genomic_DNA"/>
</dbReference>